<evidence type="ECO:0000256" key="6">
    <source>
        <dbReference type="ARBA" id="ARBA00023136"/>
    </source>
</evidence>
<dbReference type="GO" id="GO:0016020">
    <property type="term" value="C:membrane"/>
    <property type="evidence" value="ECO:0007669"/>
    <property type="project" value="UniProtKB-SubCell"/>
</dbReference>
<evidence type="ECO:0000256" key="2">
    <source>
        <dbReference type="ARBA" id="ARBA00007727"/>
    </source>
</evidence>
<evidence type="ECO:0000256" key="3">
    <source>
        <dbReference type="ARBA" id="ARBA00022692"/>
    </source>
</evidence>
<feature type="domain" description="Trichome birefringence-like N-terminal" evidence="9">
    <location>
        <begin position="112"/>
        <end position="165"/>
    </location>
</feature>
<keyword evidence="4" id="KW-0735">Signal-anchor</keyword>
<dbReference type="InterPro" id="IPR026057">
    <property type="entry name" value="TBL_C"/>
</dbReference>
<dbReference type="PANTHER" id="PTHR32285:SF28">
    <property type="entry name" value="XYLOGLUCAN O-ACETYLTRANSFERASE 2"/>
    <property type="match status" value="1"/>
</dbReference>
<keyword evidence="6 7" id="KW-0472">Membrane</keyword>
<evidence type="ECO:0000259" key="8">
    <source>
        <dbReference type="Pfam" id="PF13839"/>
    </source>
</evidence>
<evidence type="ECO:0000256" key="4">
    <source>
        <dbReference type="ARBA" id="ARBA00022968"/>
    </source>
</evidence>
<dbReference type="InterPro" id="IPR029962">
    <property type="entry name" value="TBL"/>
</dbReference>
<dbReference type="GO" id="GO:0016413">
    <property type="term" value="F:O-acetyltransferase activity"/>
    <property type="evidence" value="ECO:0007669"/>
    <property type="project" value="InterPro"/>
</dbReference>
<evidence type="ECO:0000259" key="9">
    <source>
        <dbReference type="Pfam" id="PF14416"/>
    </source>
</evidence>
<comment type="similarity">
    <text evidence="2">Belongs to the PC-esterase family. TBL subfamily.</text>
</comment>
<dbReference type="Pfam" id="PF14416">
    <property type="entry name" value="PMR5N"/>
    <property type="match status" value="1"/>
</dbReference>
<dbReference type="EMBL" id="VOIH02000006">
    <property type="protein sequence ID" value="KAF3444692.1"/>
    <property type="molecule type" value="Genomic_DNA"/>
</dbReference>
<protein>
    <recommendedName>
        <fullName evidence="12">Trichome birefringence-like N-terminal domain-containing protein</fullName>
    </recommendedName>
</protein>
<dbReference type="Pfam" id="PF13839">
    <property type="entry name" value="PC-Esterase"/>
    <property type="match status" value="1"/>
</dbReference>
<dbReference type="InterPro" id="IPR025846">
    <property type="entry name" value="TBL_N"/>
</dbReference>
<evidence type="ECO:0000256" key="7">
    <source>
        <dbReference type="SAM" id="Phobius"/>
    </source>
</evidence>
<gene>
    <name evidence="10" type="ORF">FNV43_RR14385</name>
</gene>
<feature type="domain" description="Trichome birefringence-like C-terminal" evidence="8">
    <location>
        <begin position="166"/>
        <end position="451"/>
    </location>
</feature>
<evidence type="ECO:0000256" key="5">
    <source>
        <dbReference type="ARBA" id="ARBA00022989"/>
    </source>
</evidence>
<comment type="subcellular location">
    <subcellularLocation>
        <location evidence="1">Membrane</location>
        <topology evidence="1">Single-pass membrane protein</topology>
    </subcellularLocation>
</comment>
<dbReference type="GO" id="GO:0005794">
    <property type="term" value="C:Golgi apparatus"/>
    <property type="evidence" value="ECO:0007669"/>
    <property type="project" value="TreeGrafter"/>
</dbReference>
<evidence type="ECO:0000313" key="11">
    <source>
        <dbReference type="Proteomes" id="UP000796880"/>
    </source>
</evidence>
<keyword evidence="3 7" id="KW-0812">Transmembrane</keyword>
<evidence type="ECO:0008006" key="12">
    <source>
        <dbReference type="Google" id="ProtNLM"/>
    </source>
</evidence>
<accession>A0A8K0H2Q1</accession>
<sequence length="461" mass="53375">MGKLVPFLFTSLGVATVFSFFLLYSPFPSQFTPKQGFDSVQNQQHLDQDNDHNNVLPKPQHHQDHDQNIIHPKHQMSKFPKQPSFLFSIILHFSFHFHLLKIKYFMFCSVEESCDLFTGHWVQQLRRSMYTNSSCATIPDSKNCFKNGRKDNEFLNWRWKPNECELPRFDPKAFLEMVRGKKMAFIGDSVSRNHMESLLCLLSPEETPKDIYKDSEDRFRTWYFPLHDFTLMTLWSKYLIVGEERMVNGTGSSIFDLQLDKVDNGWAKHLPEIDYAIISDGHWFFRVMYLHQGNNLTGCVYCGKPNVTDYNVSFAIRMAFRTALSHINSCKNCKGLVTLLRTFAPAHFENGAWNTGGYCNRTSPKSEAEIDLGSSDLEMRSIQVEEIERARKGGEKQGKRFGVVDITRAMLMRPDGHPGAHWGNQWMKGYNDCVHWCMPGPVDYWNDLLMAVIRKESGLDS</sequence>
<dbReference type="OrthoDB" id="630188at2759"/>
<evidence type="ECO:0000256" key="1">
    <source>
        <dbReference type="ARBA" id="ARBA00004167"/>
    </source>
</evidence>
<reference evidence="10" key="1">
    <citation type="submission" date="2020-03" db="EMBL/GenBank/DDBJ databases">
        <title>A high-quality chromosome-level genome assembly of a woody plant with both climbing and erect habits, Rhamnella rubrinervis.</title>
        <authorList>
            <person name="Lu Z."/>
            <person name="Yang Y."/>
            <person name="Zhu X."/>
            <person name="Sun Y."/>
        </authorList>
    </citation>
    <scope>NUCLEOTIDE SEQUENCE</scope>
    <source>
        <strain evidence="10">BYM</strain>
        <tissue evidence="10">Leaf</tissue>
    </source>
</reference>
<dbReference type="Proteomes" id="UP000796880">
    <property type="component" value="Unassembled WGS sequence"/>
</dbReference>
<evidence type="ECO:0000313" key="10">
    <source>
        <dbReference type="EMBL" id="KAF3444692.1"/>
    </source>
</evidence>
<keyword evidence="11" id="KW-1185">Reference proteome</keyword>
<comment type="caution">
    <text evidence="10">The sequence shown here is derived from an EMBL/GenBank/DDBJ whole genome shotgun (WGS) entry which is preliminary data.</text>
</comment>
<organism evidence="10 11">
    <name type="scientific">Rhamnella rubrinervis</name>
    <dbReference type="NCBI Taxonomy" id="2594499"/>
    <lineage>
        <taxon>Eukaryota</taxon>
        <taxon>Viridiplantae</taxon>
        <taxon>Streptophyta</taxon>
        <taxon>Embryophyta</taxon>
        <taxon>Tracheophyta</taxon>
        <taxon>Spermatophyta</taxon>
        <taxon>Magnoliopsida</taxon>
        <taxon>eudicotyledons</taxon>
        <taxon>Gunneridae</taxon>
        <taxon>Pentapetalae</taxon>
        <taxon>rosids</taxon>
        <taxon>fabids</taxon>
        <taxon>Rosales</taxon>
        <taxon>Rhamnaceae</taxon>
        <taxon>rhamnoid group</taxon>
        <taxon>Rhamneae</taxon>
        <taxon>Rhamnella</taxon>
    </lineage>
</organism>
<dbReference type="AlphaFoldDB" id="A0A8K0H2Q1"/>
<name>A0A8K0H2Q1_9ROSA</name>
<dbReference type="PANTHER" id="PTHR32285">
    <property type="entry name" value="PROTEIN TRICHOME BIREFRINGENCE-LIKE 9-RELATED"/>
    <property type="match status" value="1"/>
</dbReference>
<proteinExistence type="inferred from homology"/>
<keyword evidence="5 7" id="KW-1133">Transmembrane helix</keyword>
<feature type="transmembrane region" description="Helical" evidence="7">
    <location>
        <begin position="6"/>
        <end position="24"/>
    </location>
</feature>